<dbReference type="EMBL" id="JAKNCJ010000008">
    <property type="protein sequence ID" value="MCL6424125.1"/>
    <property type="molecule type" value="Genomic_DNA"/>
</dbReference>
<evidence type="ECO:0000256" key="5">
    <source>
        <dbReference type="ARBA" id="ARBA00022989"/>
    </source>
</evidence>
<dbReference type="Pfam" id="PF20154">
    <property type="entry name" value="LNT_N"/>
    <property type="match status" value="1"/>
</dbReference>
<dbReference type="SUPFAM" id="SSF56317">
    <property type="entry name" value="Carbon-nitrogen hydrolase"/>
    <property type="match status" value="1"/>
</dbReference>
<gene>
    <name evidence="8 10" type="primary">lnt</name>
    <name evidence="10" type="ORF">Bequi_12180</name>
</gene>
<comment type="catalytic activity">
    <reaction evidence="8">
        <text>N-terminal S-1,2-diacyl-sn-glyceryl-L-cysteinyl-[lipoprotein] + a glycerophospholipid = N-acyl-S-1,2-diacyl-sn-glyceryl-L-cysteinyl-[lipoprotein] + a 2-acyl-sn-glycero-3-phospholipid + H(+)</text>
        <dbReference type="Rhea" id="RHEA:48228"/>
        <dbReference type="Rhea" id="RHEA-COMP:14681"/>
        <dbReference type="Rhea" id="RHEA-COMP:14684"/>
        <dbReference type="ChEBI" id="CHEBI:15378"/>
        <dbReference type="ChEBI" id="CHEBI:136912"/>
        <dbReference type="ChEBI" id="CHEBI:140656"/>
        <dbReference type="ChEBI" id="CHEBI:140657"/>
        <dbReference type="ChEBI" id="CHEBI:140660"/>
        <dbReference type="EC" id="2.3.1.269"/>
    </reaction>
</comment>
<dbReference type="HAMAP" id="MF_01148">
    <property type="entry name" value="Lnt"/>
    <property type="match status" value="1"/>
</dbReference>
<keyword evidence="11" id="KW-1185">Reference proteome</keyword>
<sequence>MARAAQATRDTIRPTSPFAALVLGAIGGMCALLAFPPYDLWMLLPVAIAALNAALLTRRWWAGALGALTWGLAFFIPLTNWANIYAGAMPWIALGVFEALYIVLYGVLARIVMVRRGLGLGTAVIVAALWTGAETLRSTFPWGGLPWGASGFALQSSPLLNLGPWVGMAGLAFAVALLGQLLLGGALALAQRRSTGVVGLSGVWPLATACGAVLASLVVPLPSNPAPSGEQTTLSIAGIQGNMAPIDPQALTMSEETFPNHLAATEDAIAQVRAAGGRLDLVVWPEDSTGWDPREDGWRGEAITDVARDAQAPVLVGTQTLVEDDTARLNSALLWTPDGEVAATYSKRHPVPFGEYIPARGFFRMLTDKVDLISVDMIPGDAVGVLDVQGHPVGVLICFEIAYQDLVQDTVRSGAQVIVVQSNNALFGDSHEAVQQLAEAKVFAVISGRSVVHVSTVGDSAIFTPTGRVLDSQAHWTQGSVIADVPLATGITPAIAAGAWPAIALSALGALGVLLSLMTRTRAIAVRPETVRREPVGRAASAPSARGSRR</sequence>
<keyword evidence="6 8" id="KW-0472">Membrane</keyword>
<protein>
    <recommendedName>
        <fullName evidence="8">Apolipoprotein N-acyltransferase</fullName>
        <shortName evidence="8">ALP N-acyltransferase</shortName>
        <ecNumber evidence="8">2.3.1.269</ecNumber>
    </recommendedName>
</protein>
<dbReference type="CDD" id="cd07571">
    <property type="entry name" value="ALP_N-acyl_transferase"/>
    <property type="match status" value="1"/>
</dbReference>
<evidence type="ECO:0000256" key="3">
    <source>
        <dbReference type="ARBA" id="ARBA00022679"/>
    </source>
</evidence>
<dbReference type="Gene3D" id="3.60.110.10">
    <property type="entry name" value="Carbon-nitrogen hydrolase"/>
    <property type="match status" value="1"/>
</dbReference>
<feature type="transmembrane region" description="Helical" evidence="8">
    <location>
        <begin position="197"/>
        <end position="219"/>
    </location>
</feature>
<dbReference type="InterPro" id="IPR004563">
    <property type="entry name" value="Apolipo_AcylTrfase"/>
</dbReference>
<dbReference type="Proteomes" id="UP001203761">
    <property type="component" value="Unassembled WGS sequence"/>
</dbReference>
<keyword evidence="5 8" id="KW-1133">Transmembrane helix</keyword>
<dbReference type="PANTHER" id="PTHR38686:SF1">
    <property type="entry name" value="APOLIPOPROTEIN N-ACYLTRANSFERASE"/>
    <property type="match status" value="1"/>
</dbReference>
<feature type="transmembrane region" description="Helical" evidence="8">
    <location>
        <begin position="40"/>
        <end position="57"/>
    </location>
</feature>
<accession>A0ABT0R2F9</accession>
<dbReference type="Pfam" id="PF00795">
    <property type="entry name" value="CN_hydrolase"/>
    <property type="match status" value="1"/>
</dbReference>
<keyword evidence="3 8" id="KW-0808">Transferase</keyword>
<dbReference type="RefSeq" id="WP_249738205.1">
    <property type="nucleotide sequence ID" value="NZ_JAKNCJ010000008.1"/>
</dbReference>
<feature type="transmembrane region" description="Helical" evidence="8">
    <location>
        <begin position="165"/>
        <end position="190"/>
    </location>
</feature>
<feature type="transmembrane region" description="Helical" evidence="8">
    <location>
        <begin position="117"/>
        <end position="133"/>
    </location>
</feature>
<evidence type="ECO:0000256" key="6">
    <source>
        <dbReference type="ARBA" id="ARBA00023136"/>
    </source>
</evidence>
<comment type="pathway">
    <text evidence="8">Protein modification; lipoprotein biosynthesis (N-acyl transfer).</text>
</comment>
<comment type="subcellular location">
    <subcellularLocation>
        <location evidence="1 8">Cell membrane</location>
        <topology evidence="1 8">Multi-pass membrane protein</topology>
    </subcellularLocation>
</comment>
<keyword evidence="4 8" id="KW-0812">Transmembrane</keyword>
<evidence type="ECO:0000313" key="10">
    <source>
        <dbReference type="EMBL" id="MCL6424125.1"/>
    </source>
</evidence>
<evidence type="ECO:0000259" key="9">
    <source>
        <dbReference type="PROSITE" id="PS50263"/>
    </source>
</evidence>
<comment type="caution">
    <text evidence="10">The sequence shown here is derived from an EMBL/GenBank/DDBJ whole genome shotgun (WGS) entry which is preliminary data.</text>
</comment>
<feature type="transmembrane region" description="Helical" evidence="8">
    <location>
        <begin position="499"/>
        <end position="518"/>
    </location>
</feature>
<comment type="similarity">
    <text evidence="8">Belongs to the CN hydrolase family. Apolipoprotein N-acyltransferase subfamily.</text>
</comment>
<evidence type="ECO:0000256" key="1">
    <source>
        <dbReference type="ARBA" id="ARBA00004651"/>
    </source>
</evidence>
<feature type="transmembrane region" description="Helical" evidence="8">
    <location>
        <begin position="88"/>
        <end position="108"/>
    </location>
</feature>
<keyword evidence="2 8" id="KW-1003">Cell membrane</keyword>
<evidence type="ECO:0000256" key="8">
    <source>
        <dbReference type="HAMAP-Rule" id="MF_01148"/>
    </source>
</evidence>
<dbReference type="InterPro" id="IPR003010">
    <property type="entry name" value="C-N_Hydrolase"/>
</dbReference>
<dbReference type="PROSITE" id="PS50263">
    <property type="entry name" value="CN_HYDROLASE"/>
    <property type="match status" value="1"/>
</dbReference>
<dbReference type="PANTHER" id="PTHR38686">
    <property type="entry name" value="APOLIPOPROTEIN N-ACYLTRANSFERASE"/>
    <property type="match status" value="1"/>
</dbReference>
<dbReference type="NCBIfam" id="TIGR00546">
    <property type="entry name" value="lnt"/>
    <property type="match status" value="1"/>
</dbReference>
<proteinExistence type="inferred from homology"/>
<organism evidence="10 11">
    <name type="scientific">Brachybacterium equifaecis</name>
    <dbReference type="NCBI Taxonomy" id="2910770"/>
    <lineage>
        <taxon>Bacteria</taxon>
        <taxon>Bacillati</taxon>
        <taxon>Actinomycetota</taxon>
        <taxon>Actinomycetes</taxon>
        <taxon>Micrococcales</taxon>
        <taxon>Dermabacteraceae</taxon>
        <taxon>Brachybacterium</taxon>
    </lineage>
</organism>
<evidence type="ECO:0000313" key="11">
    <source>
        <dbReference type="Proteomes" id="UP001203761"/>
    </source>
</evidence>
<keyword evidence="7 8" id="KW-0012">Acyltransferase</keyword>
<evidence type="ECO:0000256" key="4">
    <source>
        <dbReference type="ARBA" id="ARBA00022692"/>
    </source>
</evidence>
<comment type="function">
    <text evidence="8">Catalyzes the phospholipid dependent N-acylation of the N-terminal cysteine of apolipoprotein, the last step in lipoprotein maturation.</text>
</comment>
<reference evidence="10" key="1">
    <citation type="submission" date="2022-02" db="EMBL/GenBank/DDBJ databases">
        <authorList>
            <person name="Lee M."/>
            <person name="Kim S.-J."/>
            <person name="Jung M.-Y."/>
        </authorList>
    </citation>
    <scope>NUCLEOTIDE SEQUENCE</scope>
    <source>
        <strain evidence="10">JHP9</strain>
    </source>
</reference>
<feature type="domain" description="CN hydrolase" evidence="9">
    <location>
        <begin position="239"/>
        <end position="487"/>
    </location>
</feature>
<name>A0ABT0R2F9_9MICO</name>
<dbReference type="InterPro" id="IPR036526">
    <property type="entry name" value="C-N_Hydrolase_sf"/>
</dbReference>
<evidence type="ECO:0000256" key="2">
    <source>
        <dbReference type="ARBA" id="ARBA00022475"/>
    </source>
</evidence>
<evidence type="ECO:0000256" key="7">
    <source>
        <dbReference type="ARBA" id="ARBA00023315"/>
    </source>
</evidence>
<feature type="transmembrane region" description="Helical" evidence="8">
    <location>
        <begin position="64"/>
        <end position="82"/>
    </location>
</feature>
<dbReference type="InterPro" id="IPR045378">
    <property type="entry name" value="LNT_N"/>
</dbReference>
<feature type="transmembrane region" description="Helical" evidence="8">
    <location>
        <begin position="12"/>
        <end position="34"/>
    </location>
</feature>
<dbReference type="EC" id="2.3.1.269" evidence="8"/>